<evidence type="ECO:0000256" key="3">
    <source>
        <dbReference type="ARBA" id="ARBA00022475"/>
    </source>
</evidence>
<evidence type="ECO:0000256" key="5">
    <source>
        <dbReference type="ARBA" id="ARBA00022989"/>
    </source>
</evidence>
<dbReference type="CDD" id="cd06261">
    <property type="entry name" value="TM_PBP2"/>
    <property type="match status" value="1"/>
</dbReference>
<evidence type="ECO:0000256" key="2">
    <source>
        <dbReference type="ARBA" id="ARBA00022448"/>
    </source>
</evidence>
<keyword evidence="5 7" id="KW-1133">Transmembrane helix</keyword>
<proteinExistence type="inferred from homology"/>
<dbReference type="InterPro" id="IPR035906">
    <property type="entry name" value="MetI-like_sf"/>
</dbReference>
<comment type="similarity">
    <text evidence="7">Belongs to the binding-protein-dependent transport system permease family.</text>
</comment>
<evidence type="ECO:0000259" key="8">
    <source>
        <dbReference type="PROSITE" id="PS50928"/>
    </source>
</evidence>
<evidence type="ECO:0000256" key="4">
    <source>
        <dbReference type="ARBA" id="ARBA00022692"/>
    </source>
</evidence>
<dbReference type="OrthoDB" id="61122at2"/>
<evidence type="ECO:0000256" key="1">
    <source>
        <dbReference type="ARBA" id="ARBA00004651"/>
    </source>
</evidence>
<feature type="transmembrane region" description="Helical" evidence="7">
    <location>
        <begin position="125"/>
        <end position="146"/>
    </location>
</feature>
<keyword evidence="6 7" id="KW-0472">Membrane</keyword>
<organism evidence="9 10">
    <name type="scientific">Thermobaculum terrenum (strain ATCC BAA-798 / CCMEE 7001 / YNP1)</name>
    <dbReference type="NCBI Taxonomy" id="525904"/>
    <lineage>
        <taxon>Bacteria</taxon>
        <taxon>Bacillati</taxon>
        <taxon>Chloroflexota</taxon>
        <taxon>Chloroflexia</taxon>
        <taxon>Candidatus Thermobaculales</taxon>
        <taxon>Candidatus Thermobaculaceae</taxon>
        <taxon>Thermobaculum</taxon>
    </lineage>
</organism>
<comment type="subcellular location">
    <subcellularLocation>
        <location evidence="1 7">Cell membrane</location>
        <topology evidence="1 7">Multi-pass membrane protein</topology>
    </subcellularLocation>
</comment>
<dbReference type="EMBL" id="CP001826">
    <property type="protein sequence ID" value="ACZ42927.1"/>
    <property type="molecule type" value="Genomic_DNA"/>
</dbReference>
<dbReference type="PROSITE" id="PS50928">
    <property type="entry name" value="ABC_TM1"/>
    <property type="match status" value="1"/>
</dbReference>
<dbReference type="Proteomes" id="UP000000323">
    <property type="component" value="Chromosome 2"/>
</dbReference>
<dbReference type="KEGG" id="ttr:Tter_2023"/>
<sequence>MATTETTATRAKVKGGVSAYRLRFYLGLIITNIVMLMIVVLTAIPYIYMAFSAFKRNDEIFGTPLTIWPRVWVWDNMQRLLSEFPYGRWYLNTAIVAGVGTVLSVLLASLAGYAFAKYNFRGRNLLFTLMLLTLLIPFQVLLVPQFQIIRALGWFNTYQALIVPGAVTAFGIFLMRQYTIGVPDELLDAARIDGASEFGIWWRVVLPLVRPGLAVLAILSFTGLWNDFFWPLIVTTNPSMFVINLGLASLVGPYDYQYGILLSGALLASLPVIVVFFIFQRQFIEGLTAGAIKGF</sequence>
<dbReference type="GO" id="GO:0005886">
    <property type="term" value="C:plasma membrane"/>
    <property type="evidence" value="ECO:0007669"/>
    <property type="project" value="UniProtKB-SubCell"/>
</dbReference>
<keyword evidence="3" id="KW-1003">Cell membrane</keyword>
<dbReference type="HOGENOM" id="CLU_016047_1_1_0"/>
<dbReference type="Pfam" id="PF00528">
    <property type="entry name" value="BPD_transp_1"/>
    <property type="match status" value="1"/>
</dbReference>
<gene>
    <name evidence="9" type="ordered locus">Tter_2023</name>
</gene>
<keyword evidence="10" id="KW-1185">Reference proteome</keyword>
<dbReference type="RefSeq" id="WP_012875958.1">
    <property type="nucleotide sequence ID" value="NC_013526.1"/>
</dbReference>
<feature type="transmembrane region" description="Helical" evidence="7">
    <location>
        <begin position="258"/>
        <end position="279"/>
    </location>
</feature>
<dbReference type="AlphaFoldDB" id="D1CGQ6"/>
<name>D1CGQ6_THET1</name>
<dbReference type="EC" id="3.6.3.17" evidence="9"/>
<evidence type="ECO:0000256" key="6">
    <source>
        <dbReference type="ARBA" id="ARBA00023136"/>
    </source>
</evidence>
<feature type="transmembrane region" description="Helical" evidence="7">
    <location>
        <begin position="89"/>
        <end position="113"/>
    </location>
</feature>
<dbReference type="GO" id="GO:0016787">
    <property type="term" value="F:hydrolase activity"/>
    <property type="evidence" value="ECO:0007669"/>
    <property type="project" value="UniProtKB-KW"/>
</dbReference>
<dbReference type="Gene3D" id="1.10.3720.10">
    <property type="entry name" value="MetI-like"/>
    <property type="match status" value="1"/>
</dbReference>
<feature type="domain" description="ABC transmembrane type-1" evidence="8">
    <location>
        <begin position="90"/>
        <end position="279"/>
    </location>
</feature>
<evidence type="ECO:0000256" key="7">
    <source>
        <dbReference type="RuleBase" id="RU363032"/>
    </source>
</evidence>
<dbReference type="InterPro" id="IPR000515">
    <property type="entry name" value="MetI-like"/>
</dbReference>
<protein>
    <submittedName>
        <fullName evidence="9">Monosaccharide-transporting ATPase</fullName>
        <ecNumber evidence="9">3.6.3.17</ecNumber>
    </submittedName>
</protein>
<keyword evidence="4 7" id="KW-0812">Transmembrane</keyword>
<feature type="transmembrane region" description="Helical" evidence="7">
    <location>
        <begin position="200"/>
        <end position="222"/>
    </location>
</feature>
<dbReference type="PANTHER" id="PTHR43744">
    <property type="entry name" value="ABC TRANSPORTER PERMEASE PROTEIN MG189-RELATED-RELATED"/>
    <property type="match status" value="1"/>
</dbReference>
<reference evidence="10" key="1">
    <citation type="journal article" date="2010" name="Stand. Genomic Sci.">
        <title>Complete genome sequence of 'Thermobaculum terrenum' type strain (YNP1).</title>
        <authorList>
            <person name="Kiss H."/>
            <person name="Cleland D."/>
            <person name="Lapidus A."/>
            <person name="Lucas S."/>
            <person name="Glavina Del Rio T."/>
            <person name="Nolan M."/>
            <person name="Tice H."/>
            <person name="Han C."/>
            <person name="Goodwin L."/>
            <person name="Pitluck S."/>
            <person name="Liolios K."/>
            <person name="Ivanova N."/>
            <person name="Mavromatis K."/>
            <person name="Ovchinnikova G."/>
            <person name="Pati A."/>
            <person name="Chen A."/>
            <person name="Palaniappan K."/>
            <person name="Land M."/>
            <person name="Hauser L."/>
            <person name="Chang Y."/>
            <person name="Jeffries C."/>
            <person name="Lu M."/>
            <person name="Brettin T."/>
            <person name="Detter J."/>
            <person name="Goker M."/>
            <person name="Tindall B."/>
            <person name="Beck B."/>
            <person name="McDermott T."/>
            <person name="Woyke T."/>
            <person name="Bristow J."/>
            <person name="Eisen J."/>
            <person name="Markowitz V."/>
            <person name="Hugenholtz P."/>
            <person name="Kyrpides N."/>
            <person name="Klenk H."/>
            <person name="Cheng J."/>
        </authorList>
    </citation>
    <scope>NUCLEOTIDE SEQUENCE [LARGE SCALE GENOMIC DNA]</scope>
    <source>
        <strain evidence="10">ATCC BAA-798 / YNP1</strain>
    </source>
</reference>
<evidence type="ECO:0000313" key="10">
    <source>
        <dbReference type="Proteomes" id="UP000000323"/>
    </source>
</evidence>
<keyword evidence="9" id="KW-0378">Hydrolase</keyword>
<dbReference type="STRING" id="525904.Tter_2023"/>
<dbReference type="GO" id="GO:0055085">
    <property type="term" value="P:transmembrane transport"/>
    <property type="evidence" value="ECO:0007669"/>
    <property type="project" value="InterPro"/>
</dbReference>
<feature type="transmembrane region" description="Helical" evidence="7">
    <location>
        <begin position="228"/>
        <end position="251"/>
    </location>
</feature>
<feature type="transmembrane region" description="Helical" evidence="7">
    <location>
        <begin position="24"/>
        <end position="48"/>
    </location>
</feature>
<feature type="transmembrane region" description="Helical" evidence="7">
    <location>
        <begin position="158"/>
        <end position="179"/>
    </location>
</feature>
<dbReference type="PANTHER" id="PTHR43744:SF12">
    <property type="entry name" value="ABC TRANSPORTER PERMEASE PROTEIN MG189-RELATED"/>
    <property type="match status" value="1"/>
</dbReference>
<keyword evidence="2 7" id="KW-0813">Transport</keyword>
<accession>D1CGQ6</accession>
<dbReference type="SUPFAM" id="SSF161098">
    <property type="entry name" value="MetI-like"/>
    <property type="match status" value="1"/>
</dbReference>
<dbReference type="eggNOG" id="COG0395">
    <property type="taxonomic scope" value="Bacteria"/>
</dbReference>
<evidence type="ECO:0000313" key="9">
    <source>
        <dbReference type="EMBL" id="ACZ42927.1"/>
    </source>
</evidence>